<keyword evidence="5" id="KW-1185">Reference proteome</keyword>
<accession>A0A5C2RU37</accession>
<evidence type="ECO:0000313" key="4">
    <source>
        <dbReference type="EMBL" id="RPD53696.1"/>
    </source>
</evidence>
<dbReference type="SMART" id="SM00320">
    <property type="entry name" value="WD40"/>
    <property type="match status" value="4"/>
</dbReference>
<dbReference type="Pfam" id="PF00400">
    <property type="entry name" value="WD40"/>
    <property type="match status" value="1"/>
</dbReference>
<evidence type="ECO:0000256" key="1">
    <source>
        <dbReference type="ARBA" id="ARBA00022574"/>
    </source>
</evidence>
<dbReference type="InterPro" id="IPR036322">
    <property type="entry name" value="WD40_repeat_dom_sf"/>
</dbReference>
<dbReference type="AlphaFoldDB" id="A0A5C2RU37"/>
<dbReference type="PROSITE" id="PS00678">
    <property type="entry name" value="WD_REPEATS_1"/>
    <property type="match status" value="1"/>
</dbReference>
<sequence length="288" mass="30957">MQYVKAGDIGDVRQGHTAGVAVLAFSPNGTCIASAGLDAKVCIWNVTEGTLLHVFVATSPLLSAVWAKDGVLLCGAEDGSISVITTSASKLHGRTFPRRHTYPVEHLAVRDGCRVVSGAHAEAAVWDIELRSFLIGHWKHTRDLPPPPSNSNNKDRNIIVSSAYWTRSKNKRGLLLITYLYHGYILYDTKTWQSVFTIPMNGLIAHASISPDGKRFIVSNMISGFDVYETETGTSVGTINHPVAELVAVPVIFAHDGAVIIGGSAVGTVHIWDSSSYHARQGLTLGGT</sequence>
<dbReference type="GO" id="GO:1990234">
    <property type="term" value="C:transferase complex"/>
    <property type="evidence" value="ECO:0007669"/>
    <property type="project" value="UniProtKB-ARBA"/>
</dbReference>
<evidence type="ECO:0000256" key="2">
    <source>
        <dbReference type="ARBA" id="ARBA00022737"/>
    </source>
</evidence>
<dbReference type="Proteomes" id="UP000313359">
    <property type="component" value="Unassembled WGS sequence"/>
</dbReference>
<dbReference type="InterPro" id="IPR019775">
    <property type="entry name" value="WD40_repeat_CS"/>
</dbReference>
<feature type="repeat" description="WD" evidence="3">
    <location>
        <begin position="13"/>
        <end position="54"/>
    </location>
</feature>
<dbReference type="InterPro" id="IPR015943">
    <property type="entry name" value="WD40/YVTN_repeat-like_dom_sf"/>
</dbReference>
<evidence type="ECO:0000256" key="3">
    <source>
        <dbReference type="PROSITE-ProRule" id="PRU00221"/>
    </source>
</evidence>
<dbReference type="EMBL" id="ML122317">
    <property type="protein sequence ID" value="RPD53696.1"/>
    <property type="molecule type" value="Genomic_DNA"/>
</dbReference>
<dbReference type="SUPFAM" id="SSF50978">
    <property type="entry name" value="WD40 repeat-like"/>
    <property type="match status" value="1"/>
</dbReference>
<evidence type="ECO:0000313" key="5">
    <source>
        <dbReference type="Proteomes" id="UP000313359"/>
    </source>
</evidence>
<proteinExistence type="predicted"/>
<keyword evidence="2" id="KW-0677">Repeat</keyword>
<organism evidence="4 5">
    <name type="scientific">Lentinus tigrinus ALCF2SS1-6</name>
    <dbReference type="NCBI Taxonomy" id="1328759"/>
    <lineage>
        <taxon>Eukaryota</taxon>
        <taxon>Fungi</taxon>
        <taxon>Dikarya</taxon>
        <taxon>Basidiomycota</taxon>
        <taxon>Agaricomycotina</taxon>
        <taxon>Agaricomycetes</taxon>
        <taxon>Polyporales</taxon>
        <taxon>Polyporaceae</taxon>
        <taxon>Lentinus</taxon>
    </lineage>
</organism>
<dbReference type="PANTHER" id="PTHR22847">
    <property type="entry name" value="WD40 REPEAT PROTEIN"/>
    <property type="match status" value="1"/>
</dbReference>
<dbReference type="PROSITE" id="PS50294">
    <property type="entry name" value="WD_REPEATS_REGION"/>
    <property type="match status" value="1"/>
</dbReference>
<dbReference type="STRING" id="1328759.A0A5C2RU37"/>
<gene>
    <name evidence="4" type="ORF">L227DRAFT_512814</name>
</gene>
<dbReference type="Gene3D" id="2.130.10.10">
    <property type="entry name" value="YVTN repeat-like/Quinoprotein amine dehydrogenase"/>
    <property type="match status" value="2"/>
</dbReference>
<dbReference type="PANTHER" id="PTHR22847:SF637">
    <property type="entry name" value="WD REPEAT DOMAIN 5B"/>
    <property type="match status" value="1"/>
</dbReference>
<name>A0A5C2RU37_9APHY</name>
<dbReference type="PROSITE" id="PS50082">
    <property type="entry name" value="WD_REPEATS_2"/>
    <property type="match status" value="1"/>
</dbReference>
<dbReference type="OrthoDB" id="3238562at2759"/>
<reference evidence="4" key="1">
    <citation type="journal article" date="2018" name="Genome Biol. Evol.">
        <title>Genomics and development of Lentinus tigrinus, a white-rot wood-decaying mushroom with dimorphic fruiting bodies.</title>
        <authorList>
            <person name="Wu B."/>
            <person name="Xu Z."/>
            <person name="Knudson A."/>
            <person name="Carlson A."/>
            <person name="Chen N."/>
            <person name="Kovaka S."/>
            <person name="LaButti K."/>
            <person name="Lipzen A."/>
            <person name="Pennachio C."/>
            <person name="Riley R."/>
            <person name="Schakwitz W."/>
            <person name="Umezawa K."/>
            <person name="Ohm R.A."/>
            <person name="Grigoriev I.V."/>
            <person name="Nagy L.G."/>
            <person name="Gibbons J."/>
            <person name="Hibbett D."/>
        </authorList>
    </citation>
    <scope>NUCLEOTIDE SEQUENCE [LARGE SCALE GENOMIC DNA]</scope>
    <source>
        <strain evidence="4">ALCF2SS1-6</strain>
    </source>
</reference>
<protein>
    <submittedName>
        <fullName evidence="4">WD40 repeat-like protein</fullName>
    </submittedName>
</protein>
<keyword evidence="1 3" id="KW-0853">WD repeat</keyword>
<dbReference type="InterPro" id="IPR001680">
    <property type="entry name" value="WD40_rpt"/>
</dbReference>